<name>X0VMS6_9ZZZZ</name>
<reference evidence="1" key="1">
    <citation type="journal article" date="2014" name="Front. Microbiol.">
        <title>High frequency of phylogenetically diverse reductive dehalogenase-homologous genes in deep subseafloor sedimentary metagenomes.</title>
        <authorList>
            <person name="Kawai M."/>
            <person name="Futagami T."/>
            <person name="Toyoda A."/>
            <person name="Takaki Y."/>
            <person name="Nishi S."/>
            <person name="Hori S."/>
            <person name="Arai W."/>
            <person name="Tsubouchi T."/>
            <person name="Morono Y."/>
            <person name="Uchiyama I."/>
            <person name="Ito T."/>
            <person name="Fujiyama A."/>
            <person name="Inagaki F."/>
            <person name="Takami H."/>
        </authorList>
    </citation>
    <scope>NUCLEOTIDE SEQUENCE</scope>
    <source>
        <strain evidence="1">Expedition CK06-06</strain>
    </source>
</reference>
<dbReference type="AlphaFoldDB" id="X0VMS6"/>
<dbReference type="EMBL" id="BARS01021129">
    <property type="protein sequence ID" value="GAG13783.1"/>
    <property type="molecule type" value="Genomic_DNA"/>
</dbReference>
<comment type="caution">
    <text evidence="1">The sequence shown here is derived from an EMBL/GenBank/DDBJ whole genome shotgun (WGS) entry which is preliminary data.</text>
</comment>
<feature type="non-terminal residue" evidence="1">
    <location>
        <position position="95"/>
    </location>
</feature>
<sequence>MRLVTTPTYDWLRKASSQCSRRFVASSPYVGSLLTKLVGNLAPGVQKSLVTKTDLRDFALGASDVEALCELASNDTTILSLPRLHAKVYVFDERA</sequence>
<gene>
    <name evidence="1" type="ORF">S01H1_33987</name>
</gene>
<evidence type="ECO:0000313" key="1">
    <source>
        <dbReference type="EMBL" id="GAG13783.1"/>
    </source>
</evidence>
<accession>X0VMS6</accession>
<organism evidence="1">
    <name type="scientific">marine sediment metagenome</name>
    <dbReference type="NCBI Taxonomy" id="412755"/>
    <lineage>
        <taxon>unclassified sequences</taxon>
        <taxon>metagenomes</taxon>
        <taxon>ecological metagenomes</taxon>
    </lineage>
</organism>
<proteinExistence type="predicted"/>
<protein>
    <submittedName>
        <fullName evidence="1">Uncharacterized protein</fullName>
    </submittedName>
</protein>